<name>A0A0U5GTM7_ASPCI</name>
<dbReference type="Proteomes" id="UP000054771">
    <property type="component" value="Unassembled WGS sequence"/>
</dbReference>
<keyword evidence="2" id="KW-1185">Reference proteome</keyword>
<dbReference type="OrthoDB" id="4402051at2759"/>
<dbReference type="AlphaFoldDB" id="A0A0U5GTM7"/>
<evidence type="ECO:0000313" key="1">
    <source>
        <dbReference type="EMBL" id="CEN61713.1"/>
    </source>
</evidence>
<evidence type="ECO:0000313" key="2">
    <source>
        <dbReference type="Proteomes" id="UP000054771"/>
    </source>
</evidence>
<proteinExistence type="predicted"/>
<dbReference type="InterPro" id="IPR036047">
    <property type="entry name" value="F-box-like_dom_sf"/>
</dbReference>
<sequence length="145" mass="16118">MSLVRGDTVDYAKTQYITLTPSSESFAQLPLELVEAIALLLDMATLCALRATCRFLARYTHYYFVNNYLHTASIDFSKAALDRVRRLARHPESAAMITTLVVKPVDRKCERSGFGAGIDWKRRQDGAIDLTQDASASGSMHSGAW</sequence>
<accession>A0A0U5GTM7</accession>
<gene>
    <name evidence="1" type="ORF">ASPCAL08363</name>
</gene>
<organism evidence="1 2">
    <name type="scientific">Aspergillus calidoustus</name>
    <dbReference type="NCBI Taxonomy" id="454130"/>
    <lineage>
        <taxon>Eukaryota</taxon>
        <taxon>Fungi</taxon>
        <taxon>Dikarya</taxon>
        <taxon>Ascomycota</taxon>
        <taxon>Pezizomycotina</taxon>
        <taxon>Eurotiomycetes</taxon>
        <taxon>Eurotiomycetidae</taxon>
        <taxon>Eurotiales</taxon>
        <taxon>Aspergillaceae</taxon>
        <taxon>Aspergillus</taxon>
        <taxon>Aspergillus subgen. Nidulantes</taxon>
    </lineage>
</organism>
<dbReference type="SUPFAM" id="SSF81383">
    <property type="entry name" value="F-box domain"/>
    <property type="match status" value="1"/>
</dbReference>
<protein>
    <submittedName>
        <fullName evidence="1">Uncharacterized protein</fullName>
    </submittedName>
</protein>
<reference evidence="2" key="1">
    <citation type="journal article" date="2016" name="Genome Announc.">
        <title>Draft genome sequences of fungus Aspergillus calidoustus.</title>
        <authorList>
            <person name="Horn F."/>
            <person name="Linde J."/>
            <person name="Mattern D.J."/>
            <person name="Walther G."/>
            <person name="Guthke R."/>
            <person name="Scherlach K."/>
            <person name="Martin K."/>
            <person name="Brakhage A.A."/>
            <person name="Petzke L."/>
            <person name="Valiante V."/>
        </authorList>
    </citation>
    <scope>NUCLEOTIDE SEQUENCE [LARGE SCALE GENOMIC DNA]</scope>
    <source>
        <strain evidence="2">SF006504</strain>
    </source>
</reference>
<dbReference type="EMBL" id="CDMC01000006">
    <property type="protein sequence ID" value="CEN61713.1"/>
    <property type="molecule type" value="Genomic_DNA"/>
</dbReference>